<keyword evidence="2" id="KW-1185">Reference proteome</keyword>
<dbReference type="Proteomes" id="UP000793456">
    <property type="component" value="Chromosome XV"/>
</dbReference>
<protein>
    <submittedName>
        <fullName evidence="1">Uncharacterized protein</fullName>
    </submittedName>
</protein>
<gene>
    <name evidence="1" type="ORF">E3U43_002468</name>
</gene>
<dbReference type="EMBL" id="CM011688">
    <property type="protein sequence ID" value="TMS09809.1"/>
    <property type="molecule type" value="Genomic_DNA"/>
</dbReference>
<sequence length="161" mass="18598">MLRAGRWGHRPMGRRGRPPSRVNGASREHFLRQAHRSFSSEEAHEDQEEEDDDEPPVPMTTRLRKQAEREREREREQERQQEEQRMTETISVSDGEEEEEEDEEEGEDVRLSVSVERGTSVFLYQLPARRSGRSPGVSLPGNRWTGSAAPHRGPPGQHHEP</sequence>
<evidence type="ECO:0000313" key="1">
    <source>
        <dbReference type="EMBL" id="TMS09809.1"/>
    </source>
</evidence>
<reference evidence="1" key="1">
    <citation type="submission" date="2018-11" db="EMBL/GenBank/DDBJ databases">
        <title>The sequence and de novo assembly of Larimichthys crocea genome using PacBio and Hi-C technologies.</title>
        <authorList>
            <person name="Xu P."/>
            <person name="Chen B."/>
            <person name="Zhou Z."/>
            <person name="Ke Q."/>
            <person name="Wu Y."/>
            <person name="Bai H."/>
            <person name="Pu F."/>
        </authorList>
    </citation>
    <scope>NUCLEOTIDE SEQUENCE</scope>
    <source>
        <tissue evidence="1">Muscle</tissue>
    </source>
</reference>
<name>A0ACD3QRS9_LARCR</name>
<evidence type="ECO:0000313" key="2">
    <source>
        <dbReference type="Proteomes" id="UP000793456"/>
    </source>
</evidence>
<organism evidence="1 2">
    <name type="scientific">Larimichthys crocea</name>
    <name type="common">Large yellow croaker</name>
    <name type="synonym">Pseudosciaena crocea</name>
    <dbReference type="NCBI Taxonomy" id="215358"/>
    <lineage>
        <taxon>Eukaryota</taxon>
        <taxon>Metazoa</taxon>
        <taxon>Chordata</taxon>
        <taxon>Craniata</taxon>
        <taxon>Vertebrata</taxon>
        <taxon>Euteleostomi</taxon>
        <taxon>Actinopterygii</taxon>
        <taxon>Neopterygii</taxon>
        <taxon>Teleostei</taxon>
        <taxon>Neoteleostei</taxon>
        <taxon>Acanthomorphata</taxon>
        <taxon>Eupercaria</taxon>
        <taxon>Sciaenidae</taxon>
        <taxon>Larimichthys</taxon>
    </lineage>
</organism>
<accession>A0ACD3QRS9</accession>
<proteinExistence type="predicted"/>
<comment type="caution">
    <text evidence="1">The sequence shown here is derived from an EMBL/GenBank/DDBJ whole genome shotgun (WGS) entry which is preliminary data.</text>
</comment>